<dbReference type="Proteomes" id="UP000478052">
    <property type="component" value="Unassembled WGS sequence"/>
</dbReference>
<keyword evidence="2" id="KW-1185">Reference proteome</keyword>
<reference evidence="1 2" key="1">
    <citation type="submission" date="2019-08" db="EMBL/GenBank/DDBJ databases">
        <title>Whole genome of Aphis craccivora.</title>
        <authorList>
            <person name="Voronova N.V."/>
            <person name="Shulinski R.S."/>
            <person name="Bandarenka Y.V."/>
            <person name="Zhorov D.G."/>
            <person name="Warner D."/>
        </authorList>
    </citation>
    <scope>NUCLEOTIDE SEQUENCE [LARGE SCALE GENOMIC DNA]</scope>
    <source>
        <strain evidence="1">180601</strain>
        <tissue evidence="1">Whole Body</tissue>
    </source>
</reference>
<evidence type="ECO:0000313" key="2">
    <source>
        <dbReference type="Proteomes" id="UP000478052"/>
    </source>
</evidence>
<dbReference type="OrthoDB" id="1607513at2759"/>
<name>A0A6G0YAL7_APHCR</name>
<dbReference type="AlphaFoldDB" id="A0A6G0YAL7"/>
<dbReference type="InterPro" id="IPR012337">
    <property type="entry name" value="RNaseH-like_sf"/>
</dbReference>
<dbReference type="EMBL" id="VUJU01005117">
    <property type="protein sequence ID" value="KAF0752231.1"/>
    <property type="molecule type" value="Genomic_DNA"/>
</dbReference>
<evidence type="ECO:0000313" key="1">
    <source>
        <dbReference type="EMBL" id="KAF0752231.1"/>
    </source>
</evidence>
<accession>A0A6G0YAL7</accession>
<gene>
    <name evidence="1" type="ORF">FWK35_00014855</name>
</gene>
<sequence>FLFEFVTKKLQDWNILFKVIAIVTDGGANIKLVVTLMEIQLIPCTAHKLNLIIQQALKLLGVCLNELPNELMIMVW</sequence>
<organism evidence="1 2">
    <name type="scientific">Aphis craccivora</name>
    <name type="common">Cowpea aphid</name>
    <dbReference type="NCBI Taxonomy" id="307492"/>
    <lineage>
        <taxon>Eukaryota</taxon>
        <taxon>Metazoa</taxon>
        <taxon>Ecdysozoa</taxon>
        <taxon>Arthropoda</taxon>
        <taxon>Hexapoda</taxon>
        <taxon>Insecta</taxon>
        <taxon>Pterygota</taxon>
        <taxon>Neoptera</taxon>
        <taxon>Paraneoptera</taxon>
        <taxon>Hemiptera</taxon>
        <taxon>Sternorrhyncha</taxon>
        <taxon>Aphidomorpha</taxon>
        <taxon>Aphidoidea</taxon>
        <taxon>Aphididae</taxon>
        <taxon>Aphidini</taxon>
        <taxon>Aphis</taxon>
        <taxon>Aphis</taxon>
    </lineage>
</organism>
<evidence type="ECO:0008006" key="3">
    <source>
        <dbReference type="Google" id="ProtNLM"/>
    </source>
</evidence>
<dbReference type="SUPFAM" id="SSF53098">
    <property type="entry name" value="Ribonuclease H-like"/>
    <property type="match status" value="1"/>
</dbReference>
<feature type="non-terminal residue" evidence="1">
    <location>
        <position position="1"/>
    </location>
</feature>
<comment type="caution">
    <text evidence="1">The sequence shown here is derived from an EMBL/GenBank/DDBJ whole genome shotgun (WGS) entry which is preliminary data.</text>
</comment>
<protein>
    <recommendedName>
        <fullName evidence="3">DUF659 domain-containing protein</fullName>
    </recommendedName>
</protein>
<proteinExistence type="predicted"/>